<evidence type="ECO:0000313" key="1">
    <source>
        <dbReference type="EMBL" id="OHV24867.1"/>
    </source>
</evidence>
<reference evidence="2" key="1">
    <citation type="submission" date="2016-07" db="EMBL/GenBank/DDBJ databases">
        <title>Frankia sp. NRRL B-16219 Genome sequencing.</title>
        <authorList>
            <person name="Ghodhbane-Gtari F."/>
            <person name="Swanson E."/>
            <person name="Gueddou A."/>
            <person name="Louati M."/>
            <person name="Nouioui I."/>
            <person name="Hezbri K."/>
            <person name="Abebe-Akele F."/>
            <person name="Simpson S."/>
            <person name="Morris K."/>
            <person name="Thomas K."/>
            <person name="Gtari M."/>
            <person name="Tisa L.S."/>
        </authorList>
    </citation>
    <scope>NUCLEOTIDE SEQUENCE [LARGE SCALE GENOMIC DNA]</scope>
    <source>
        <strain evidence="2">NRRL B-16219</strain>
    </source>
</reference>
<accession>A0A1S1PU58</accession>
<protein>
    <submittedName>
        <fullName evidence="1">Uncharacterized protein</fullName>
    </submittedName>
</protein>
<dbReference type="AlphaFoldDB" id="A0A1S1PU58"/>
<proteinExistence type="predicted"/>
<keyword evidence="2" id="KW-1185">Reference proteome</keyword>
<name>A0A1S1PU58_9ACTN</name>
<comment type="caution">
    <text evidence="1">The sequence shown here is derived from an EMBL/GenBank/DDBJ whole genome shotgun (WGS) entry which is preliminary data.</text>
</comment>
<dbReference type="Proteomes" id="UP000179769">
    <property type="component" value="Unassembled WGS sequence"/>
</dbReference>
<dbReference type="EMBL" id="MAXA01000233">
    <property type="protein sequence ID" value="OHV24867.1"/>
    <property type="molecule type" value="Genomic_DNA"/>
</dbReference>
<sequence length="69" mass="6985">MASRAVDGNGVGHRAQDGLLGLTARRRLELAQPGPLAVPRAPHDDGLAEVVQLHSAVVAAGPDLTSSPA</sequence>
<gene>
    <name evidence="1" type="ORF">BBK14_22750</name>
</gene>
<evidence type="ECO:0000313" key="2">
    <source>
        <dbReference type="Proteomes" id="UP000179769"/>
    </source>
</evidence>
<organism evidence="1 2">
    <name type="scientific">Parafrankia soli</name>
    <dbReference type="NCBI Taxonomy" id="2599596"/>
    <lineage>
        <taxon>Bacteria</taxon>
        <taxon>Bacillati</taxon>
        <taxon>Actinomycetota</taxon>
        <taxon>Actinomycetes</taxon>
        <taxon>Frankiales</taxon>
        <taxon>Frankiaceae</taxon>
        <taxon>Parafrankia</taxon>
    </lineage>
</organism>